<dbReference type="InterPro" id="IPR034660">
    <property type="entry name" value="DinB/YfiT-like"/>
</dbReference>
<reference evidence="2 3" key="1">
    <citation type="submission" date="2024-09" db="EMBL/GenBank/DDBJ databases">
        <authorList>
            <person name="Sun Q."/>
            <person name="Mori K."/>
        </authorList>
    </citation>
    <scope>NUCLEOTIDE SEQUENCE [LARGE SCALE GENOMIC DNA]</scope>
    <source>
        <strain evidence="2 3">NCAIM B.02415</strain>
    </source>
</reference>
<dbReference type="Proteomes" id="UP001589828">
    <property type="component" value="Unassembled WGS sequence"/>
</dbReference>
<comment type="caution">
    <text evidence="2">The sequence shown here is derived from an EMBL/GenBank/DDBJ whole genome shotgun (WGS) entry which is preliminary data.</text>
</comment>
<organism evidence="2 3">
    <name type="scientific">Mucilaginibacter angelicae</name>
    <dbReference type="NCBI Taxonomy" id="869718"/>
    <lineage>
        <taxon>Bacteria</taxon>
        <taxon>Pseudomonadati</taxon>
        <taxon>Bacteroidota</taxon>
        <taxon>Sphingobacteriia</taxon>
        <taxon>Sphingobacteriales</taxon>
        <taxon>Sphingobacteriaceae</taxon>
        <taxon>Mucilaginibacter</taxon>
    </lineage>
</organism>
<dbReference type="Pfam" id="PF12867">
    <property type="entry name" value="DinB_2"/>
    <property type="match status" value="1"/>
</dbReference>
<evidence type="ECO:0000313" key="3">
    <source>
        <dbReference type="Proteomes" id="UP001589828"/>
    </source>
</evidence>
<evidence type="ECO:0000259" key="1">
    <source>
        <dbReference type="Pfam" id="PF12867"/>
    </source>
</evidence>
<dbReference type="RefSeq" id="WP_377023242.1">
    <property type="nucleotide sequence ID" value="NZ_JBHLTS010000022.1"/>
</dbReference>
<accession>A0ABV6L7H2</accession>
<dbReference type="Gene3D" id="1.20.120.450">
    <property type="entry name" value="dinb family like domain"/>
    <property type="match status" value="1"/>
</dbReference>
<feature type="domain" description="DinB-like" evidence="1">
    <location>
        <begin position="28"/>
        <end position="152"/>
    </location>
</feature>
<keyword evidence="3" id="KW-1185">Reference proteome</keyword>
<name>A0ABV6L7H2_9SPHI</name>
<sequence>MTTSQKLFNELESVLSGEPWYGPSVYSIVDGISFEAAYEKPAGSIHNIAGIILHMVGWTEEVMDRMNGMEAQLPVRGDWPEPGQPDEQKWKWIVEDLKLVNVNLAGFIQNFPEEKWIEPVTGKLDRELGTGETYEHQASGLIQHHIYHSAQIALLNRMING</sequence>
<gene>
    <name evidence="2" type="ORF">ACFFGT_14430</name>
</gene>
<proteinExistence type="predicted"/>
<dbReference type="EMBL" id="JBHLTS010000022">
    <property type="protein sequence ID" value="MFC0515412.1"/>
    <property type="molecule type" value="Genomic_DNA"/>
</dbReference>
<protein>
    <submittedName>
        <fullName evidence="2">DinB family protein</fullName>
    </submittedName>
</protein>
<dbReference type="InterPro" id="IPR024775">
    <property type="entry name" value="DinB-like"/>
</dbReference>
<evidence type="ECO:0000313" key="2">
    <source>
        <dbReference type="EMBL" id="MFC0515412.1"/>
    </source>
</evidence>
<dbReference type="SUPFAM" id="SSF109854">
    <property type="entry name" value="DinB/YfiT-like putative metalloenzymes"/>
    <property type="match status" value="1"/>
</dbReference>